<dbReference type="SMART" id="SM00174">
    <property type="entry name" value="RHO"/>
    <property type="match status" value="1"/>
</dbReference>
<dbReference type="PRINTS" id="PR00449">
    <property type="entry name" value="RASTRNSFRMNG"/>
</dbReference>
<feature type="compositionally biased region" description="Acidic residues" evidence="3">
    <location>
        <begin position="155"/>
        <end position="166"/>
    </location>
</feature>
<keyword evidence="7" id="KW-1185">Reference proteome</keyword>
<feature type="compositionally biased region" description="Low complexity" evidence="3">
    <location>
        <begin position="748"/>
        <end position="758"/>
    </location>
</feature>
<evidence type="ECO:0000256" key="1">
    <source>
        <dbReference type="ARBA" id="ARBA00022658"/>
    </source>
</evidence>
<dbReference type="SMART" id="SM00229">
    <property type="entry name" value="RasGEFN"/>
    <property type="match status" value="1"/>
</dbReference>
<dbReference type="SUPFAM" id="SSF48366">
    <property type="entry name" value="Ras GEF"/>
    <property type="match status" value="1"/>
</dbReference>
<feature type="compositionally biased region" description="Basic and acidic residues" evidence="3">
    <location>
        <begin position="759"/>
        <end position="776"/>
    </location>
</feature>
<dbReference type="InterPro" id="IPR023578">
    <property type="entry name" value="Ras_GEF_dom_sf"/>
</dbReference>
<comment type="caution">
    <text evidence="6">The sequence shown here is derived from an EMBL/GenBank/DDBJ whole genome shotgun (WGS) entry which is preliminary data.</text>
</comment>
<dbReference type="Proteomes" id="UP000241769">
    <property type="component" value="Unassembled WGS sequence"/>
</dbReference>
<dbReference type="InterPro" id="IPR000651">
    <property type="entry name" value="Ras-like_Gua-exchang_fac_N"/>
</dbReference>
<dbReference type="SUPFAM" id="SSF52540">
    <property type="entry name" value="P-loop containing nucleoside triphosphate hydrolases"/>
    <property type="match status" value="1"/>
</dbReference>
<feature type="region of interest" description="Disordered" evidence="3">
    <location>
        <begin position="1"/>
        <end position="34"/>
    </location>
</feature>
<dbReference type="GO" id="GO:0005085">
    <property type="term" value="F:guanyl-nucleotide exchange factor activity"/>
    <property type="evidence" value="ECO:0007669"/>
    <property type="project" value="UniProtKB-KW"/>
</dbReference>
<dbReference type="GO" id="GO:0005525">
    <property type="term" value="F:GTP binding"/>
    <property type="evidence" value="ECO:0007669"/>
    <property type="project" value="InterPro"/>
</dbReference>
<evidence type="ECO:0000259" key="4">
    <source>
        <dbReference type="PROSITE" id="PS50009"/>
    </source>
</evidence>
<sequence>MDDGSATESQSLESATPIRLDKSPVVQRSRARTLVSKGPSPVLMRKAIVVSPLSPKAPVMLTRSSGDVIRKKKVLTIKGIDGAELKQKGVKRSKSETMLVSWERPEYEEIKQRFEDLLEKERIAAIRTEEEVRSLAASLSAYPPPESPTIPTAAAEEDSSDEENTEMETQLEGGQLLVGIKDSHEIILAGTVDQLYENLTTRRFGKIITAMKDLISPPFVVEFLYTYRYFTSYKDSSKPPAHELLSRITEMYRSNISDNTTPEVQAVEGSNQLRIIGVLKTWIEIHFYDFEEDFVLFSDLLSLVLLIVQHWNASSSTNGVREWSEHVIKQIILKLCGMVRRRTDGIRHASAALEKVSNICNPVPLLAEILPHCKFTRENHNRAFTGTQLISFIMEETKCTRDQGLKWAEKLYKHDLIQGDTDHFQENFEYSVKIPKISPPVQSTISVFDVRSSTIAQQLTLIDFELFKKITPKELSHQAWNQPNAREVSPNVMNSIDRINRVSYWVATEITACFSLRKRVSVMKKFISVAQSCLELRNFASLFAVCMGLNLGCVQIMKKTWAALPKSFQTSFSELSEIVGTVGNFKKYRRLMKTIELPAIPYIAVTLKDLTFIEDGNKTWTENNMVNFAKMTMLASAFEEVAKCQKVEYSFEVDNVVREAVTDLFVVTDLRELYKNAKATETEGGHGSDMMDTGSPRKERRATMYSSITFEALGKAWDSLGKKNSKEILRSSIKPESVPSLPKSPQKPSESPRSAESPRSSEVKKSPRGTMEEPRGHSKSVLDWNRSPSKTSTVDLPKYSPRMNLSSDSLPRGVGTRSLSQSSPAVPNSLSEEREVNSTPSPLLDGMKESIKIMLVGDGTVGKTSLLVSYTSGAFLTSEYLPTIFDNYSKIEKFEGKEINLILWDSAGQEEFANIRKVNYPGTDCFLICYSIDSIPSIRNVVDKVEISLWIPEIRKHSSKAIIGVVGTKEDMEARPECLSFIQAEQYLKKVKYSFHVRTSAKTGNNVKEAFAMGLKTVKEKSKKLKLKKRATLVLMRSPLLKRNK</sequence>
<dbReference type="PROSITE" id="PS51419">
    <property type="entry name" value="RAB"/>
    <property type="match status" value="1"/>
</dbReference>
<feature type="domain" description="Ras-GEF" evidence="4">
    <location>
        <begin position="451"/>
        <end position="683"/>
    </location>
</feature>
<keyword evidence="1 2" id="KW-0344">Guanine-nucleotide releasing factor</keyword>
<dbReference type="CDD" id="cd00157">
    <property type="entry name" value="Rho"/>
    <property type="match status" value="1"/>
</dbReference>
<feature type="compositionally biased region" description="Polar residues" evidence="3">
    <location>
        <begin position="817"/>
        <end position="830"/>
    </location>
</feature>
<dbReference type="InterPro" id="IPR005225">
    <property type="entry name" value="Small_GTP-bd"/>
</dbReference>
<dbReference type="InterPro" id="IPR027417">
    <property type="entry name" value="P-loop_NTPase"/>
</dbReference>
<dbReference type="PROSITE" id="PS51420">
    <property type="entry name" value="RHO"/>
    <property type="match status" value="1"/>
</dbReference>
<dbReference type="GO" id="GO:0007265">
    <property type="term" value="P:Ras protein signal transduction"/>
    <property type="evidence" value="ECO:0007669"/>
    <property type="project" value="TreeGrafter"/>
</dbReference>
<evidence type="ECO:0000313" key="7">
    <source>
        <dbReference type="Proteomes" id="UP000241769"/>
    </source>
</evidence>
<feature type="domain" description="N-terminal Ras-GEF" evidence="5">
    <location>
        <begin position="183"/>
        <end position="328"/>
    </location>
</feature>
<dbReference type="EMBL" id="MDYQ01000018">
    <property type="protein sequence ID" value="PRP87676.1"/>
    <property type="molecule type" value="Genomic_DNA"/>
</dbReference>
<dbReference type="PROSITE" id="PS51421">
    <property type="entry name" value="RAS"/>
    <property type="match status" value="1"/>
</dbReference>
<dbReference type="CDD" id="cd00155">
    <property type="entry name" value="RasGEF"/>
    <property type="match status" value="1"/>
</dbReference>
<dbReference type="InParanoid" id="A0A2P6NUR7"/>
<dbReference type="AlphaFoldDB" id="A0A2P6NUR7"/>
<dbReference type="OrthoDB" id="20430at2759"/>
<dbReference type="GO" id="GO:0003924">
    <property type="term" value="F:GTPase activity"/>
    <property type="evidence" value="ECO:0007669"/>
    <property type="project" value="InterPro"/>
</dbReference>
<dbReference type="PANTHER" id="PTHR23113:SF370">
    <property type="entry name" value="RAS GUANINE NUCLEOTIDE EXCHANGE FACTOR P"/>
    <property type="match status" value="1"/>
</dbReference>
<organism evidence="6 7">
    <name type="scientific">Planoprotostelium fungivorum</name>
    <dbReference type="NCBI Taxonomy" id="1890364"/>
    <lineage>
        <taxon>Eukaryota</taxon>
        <taxon>Amoebozoa</taxon>
        <taxon>Evosea</taxon>
        <taxon>Variosea</taxon>
        <taxon>Cavosteliida</taxon>
        <taxon>Cavosteliaceae</taxon>
        <taxon>Planoprotostelium</taxon>
    </lineage>
</organism>
<dbReference type="Pfam" id="PF00618">
    <property type="entry name" value="RasGEF_N"/>
    <property type="match status" value="1"/>
</dbReference>
<dbReference type="GO" id="GO:0005886">
    <property type="term" value="C:plasma membrane"/>
    <property type="evidence" value="ECO:0007669"/>
    <property type="project" value="TreeGrafter"/>
</dbReference>
<dbReference type="Pfam" id="PF00617">
    <property type="entry name" value="RasGEF"/>
    <property type="match status" value="1"/>
</dbReference>
<dbReference type="InterPro" id="IPR001895">
    <property type="entry name" value="RASGEF_cat_dom"/>
</dbReference>
<evidence type="ECO:0000256" key="2">
    <source>
        <dbReference type="PROSITE-ProRule" id="PRU00168"/>
    </source>
</evidence>
<proteinExistence type="predicted"/>
<dbReference type="Pfam" id="PF00071">
    <property type="entry name" value="Ras"/>
    <property type="match status" value="1"/>
</dbReference>
<dbReference type="InterPro" id="IPR036964">
    <property type="entry name" value="RASGEF_cat_dom_sf"/>
</dbReference>
<dbReference type="CDD" id="cd06224">
    <property type="entry name" value="REM"/>
    <property type="match status" value="1"/>
</dbReference>
<dbReference type="InterPro" id="IPR008937">
    <property type="entry name" value="Ras-like_GEF"/>
</dbReference>
<dbReference type="Gene3D" id="3.40.50.300">
    <property type="entry name" value="P-loop containing nucleotide triphosphate hydrolases"/>
    <property type="match status" value="1"/>
</dbReference>
<dbReference type="InterPro" id="IPR001806">
    <property type="entry name" value="Small_GTPase"/>
</dbReference>
<dbReference type="NCBIfam" id="TIGR00231">
    <property type="entry name" value="small_GTP"/>
    <property type="match status" value="1"/>
</dbReference>
<evidence type="ECO:0000259" key="5">
    <source>
        <dbReference type="PROSITE" id="PS50212"/>
    </source>
</evidence>
<accession>A0A2P6NUR7</accession>
<dbReference type="Gene3D" id="1.10.840.10">
    <property type="entry name" value="Ras guanine-nucleotide exchange factors catalytic domain"/>
    <property type="match status" value="1"/>
</dbReference>
<evidence type="ECO:0000256" key="3">
    <source>
        <dbReference type="SAM" id="MobiDB-lite"/>
    </source>
</evidence>
<gene>
    <name evidence="6" type="ORF">PROFUN_02376</name>
</gene>
<dbReference type="SMART" id="SM00173">
    <property type="entry name" value="RAS"/>
    <property type="match status" value="1"/>
</dbReference>
<name>A0A2P6NUR7_9EUKA</name>
<reference evidence="6 7" key="1">
    <citation type="journal article" date="2018" name="Genome Biol. Evol.">
        <title>Multiple Roots of Fruiting Body Formation in Amoebozoa.</title>
        <authorList>
            <person name="Hillmann F."/>
            <person name="Forbes G."/>
            <person name="Novohradska S."/>
            <person name="Ferling I."/>
            <person name="Riege K."/>
            <person name="Groth M."/>
            <person name="Westermann M."/>
            <person name="Marz M."/>
            <person name="Spaller T."/>
            <person name="Winckler T."/>
            <person name="Schaap P."/>
            <person name="Glockner G."/>
        </authorList>
    </citation>
    <scope>NUCLEOTIDE SEQUENCE [LARGE SCALE GENOMIC DNA]</scope>
    <source>
        <strain evidence="6 7">Jena</strain>
    </source>
</reference>
<dbReference type="PROSITE" id="PS50212">
    <property type="entry name" value="RASGEF_NTER"/>
    <property type="match status" value="1"/>
</dbReference>
<dbReference type="SMART" id="SM00175">
    <property type="entry name" value="RAB"/>
    <property type="match status" value="1"/>
</dbReference>
<evidence type="ECO:0000313" key="6">
    <source>
        <dbReference type="EMBL" id="PRP87676.1"/>
    </source>
</evidence>
<feature type="region of interest" description="Disordered" evidence="3">
    <location>
        <begin position="137"/>
        <end position="169"/>
    </location>
</feature>
<dbReference type="SMART" id="SM00147">
    <property type="entry name" value="RasGEF"/>
    <property type="match status" value="1"/>
</dbReference>
<feature type="region of interest" description="Disordered" evidence="3">
    <location>
        <begin position="730"/>
        <end position="843"/>
    </location>
</feature>
<dbReference type="Gene3D" id="1.20.870.10">
    <property type="entry name" value="Son of sevenless (SoS) protein Chain: S domain 1"/>
    <property type="match status" value="1"/>
</dbReference>
<protein>
    <submittedName>
        <fullName evidence="6">Ras guanine nucleotide exchange factor Q</fullName>
    </submittedName>
</protein>
<feature type="compositionally biased region" description="Polar residues" evidence="3">
    <location>
        <begin position="1"/>
        <end position="14"/>
    </location>
</feature>
<dbReference type="PROSITE" id="PS50009">
    <property type="entry name" value="RASGEF_CAT"/>
    <property type="match status" value="1"/>
</dbReference>
<dbReference type="PANTHER" id="PTHR23113">
    <property type="entry name" value="GUANINE NUCLEOTIDE EXCHANGE FACTOR"/>
    <property type="match status" value="1"/>
</dbReference>